<evidence type="ECO:0000313" key="1">
    <source>
        <dbReference type="EMBL" id="HIS46160.1"/>
    </source>
</evidence>
<organism evidence="1 2">
    <name type="scientific">Candidatus Scybalocola faecigallinarum</name>
    <dbReference type="NCBI Taxonomy" id="2840941"/>
    <lineage>
        <taxon>Bacteria</taxon>
        <taxon>Bacillati</taxon>
        <taxon>Bacillota</taxon>
        <taxon>Clostridia</taxon>
        <taxon>Lachnospirales</taxon>
        <taxon>Lachnospiraceae</taxon>
        <taxon>Lachnospiraceae incertae sedis</taxon>
        <taxon>Candidatus Scybalocola (ex Gilroy et al. 2021)</taxon>
    </lineage>
</organism>
<dbReference type="PANTHER" id="PTHR36848:SF2">
    <property type="entry name" value="SECRETED PROTEIN"/>
    <property type="match status" value="1"/>
</dbReference>
<protein>
    <submittedName>
        <fullName evidence="1">Glycoside hydrolase family 2</fullName>
    </submittedName>
</protein>
<evidence type="ECO:0000313" key="2">
    <source>
        <dbReference type="Proteomes" id="UP000823927"/>
    </source>
</evidence>
<dbReference type="SUPFAM" id="SSF49785">
    <property type="entry name" value="Galactose-binding domain-like"/>
    <property type="match status" value="1"/>
</dbReference>
<reference evidence="1" key="2">
    <citation type="journal article" date="2021" name="PeerJ">
        <title>Extensive microbial diversity within the chicken gut microbiome revealed by metagenomics and culture.</title>
        <authorList>
            <person name="Gilroy R."/>
            <person name="Ravi A."/>
            <person name="Getino M."/>
            <person name="Pursley I."/>
            <person name="Horton D.L."/>
            <person name="Alikhan N.F."/>
            <person name="Baker D."/>
            <person name="Gharbi K."/>
            <person name="Hall N."/>
            <person name="Watson M."/>
            <person name="Adriaenssens E.M."/>
            <person name="Foster-Nyarko E."/>
            <person name="Jarju S."/>
            <person name="Secka A."/>
            <person name="Antonio M."/>
            <person name="Oren A."/>
            <person name="Chaudhuri R.R."/>
            <person name="La Ragione R."/>
            <person name="Hildebrand F."/>
            <person name="Pallen M.J."/>
        </authorList>
    </citation>
    <scope>NUCLEOTIDE SEQUENCE</scope>
    <source>
        <strain evidence="1">CHK178-757</strain>
    </source>
</reference>
<gene>
    <name evidence="1" type="ORF">IAB46_01125</name>
</gene>
<comment type="caution">
    <text evidence="1">The sequence shown here is derived from an EMBL/GenBank/DDBJ whole genome shotgun (WGS) entry which is preliminary data.</text>
</comment>
<dbReference type="GO" id="GO:0016787">
    <property type="term" value="F:hydrolase activity"/>
    <property type="evidence" value="ECO:0007669"/>
    <property type="project" value="UniProtKB-KW"/>
</dbReference>
<dbReference type="EMBL" id="DVIT01000004">
    <property type="protein sequence ID" value="HIS46160.1"/>
    <property type="molecule type" value="Genomic_DNA"/>
</dbReference>
<dbReference type="AlphaFoldDB" id="A0A9D1F1Z0"/>
<dbReference type="PANTHER" id="PTHR36848">
    <property type="entry name" value="DNA-BINDING PROTEIN (PUTATIVE SECRETED PROTEIN)-RELATED"/>
    <property type="match status" value="1"/>
</dbReference>
<keyword evidence="1" id="KW-0378">Hydrolase</keyword>
<dbReference type="Proteomes" id="UP000823927">
    <property type="component" value="Unassembled WGS sequence"/>
</dbReference>
<dbReference type="Gene3D" id="2.60.120.260">
    <property type="entry name" value="Galactose-binding domain-like"/>
    <property type="match status" value="1"/>
</dbReference>
<proteinExistence type="predicted"/>
<name>A0A9D1F1Z0_9FIRM</name>
<dbReference type="Pfam" id="PF17132">
    <property type="entry name" value="Glyco_hydro_106"/>
    <property type="match status" value="1"/>
</dbReference>
<reference evidence="1" key="1">
    <citation type="submission" date="2020-10" db="EMBL/GenBank/DDBJ databases">
        <authorList>
            <person name="Gilroy R."/>
        </authorList>
    </citation>
    <scope>NUCLEOTIDE SEQUENCE</scope>
    <source>
        <strain evidence="1">CHK178-757</strain>
    </source>
</reference>
<dbReference type="InterPro" id="IPR053161">
    <property type="entry name" value="Ulvan_degrading_GH"/>
</dbReference>
<dbReference type="InterPro" id="IPR008979">
    <property type="entry name" value="Galactose-bd-like_sf"/>
</dbReference>
<sequence>MKCVKAFVNDVLNGHEDNYILPFFWQHGETEEVLRDYMRAIHDCGIGAVCVEARPHPDFAGPGWWHDMDIILDEARKRSMKVWILDDAHFPTGYANGKLDEKDDSLCKQYIACNYTDVYGPVPEASLNVELLSHHRPSVGDFADPFFAEQNPRHFNDDRFVAVVAARLVEGDRVCADTVVLTDQVKDGWLEWNVPDGVWRIFVFYLTRNGGGRTRYINMLDEASCHVQIEAVYEPHYAHYKDDFGKTIAGFFSDEPAVGNTNGFDFTESIGRNKMNLPWNKDMDGMLKERLGSDYARFLPALWADMDDPHLTGQIRYAYMDGATQLISQNFSRQIGKWCEDHGVEYIGHIVEDSNQHSRLGCSMGHYFRSMMGQHMSGIDDIGNQVMVGGENNRRSGGFGKGGLGEFFHFELGKLGASFAHIDPKKKGRAMCEIFGAYGWKTGVRTMKYLTDHFLVRGINVFVPHAFSPKAFPDPDCPPHFYAHGENPQYRHFGKLMGYMNRMCHLLSHGQSVSPVALLYHGEAEWTGGYMFDQKPARQLLEHQVDFDIIPSDVFADPKTFDASFGHVSPEDVPAGAASGLVLTINKNTYKALVVPYAQYVTLDAARFMTNASRQGFPVIFVDQRPEGICTMANDKAGREDCQALTEALKRCGQVVPLAQLGEYLQENGIGEVKLDAPFARLRCYHYVHDQAHVYMISNEEPWKAFEGTVTVAARGAAYGYDAMENRVYRLDGQDTGYGTKFTLKLAAYESTVIIFDETVDNLPPYCPECGQKAVIAGPWKVSLCEAPEYPAFKPLATLDKLHNIGRLAPDFSGFICYEGTFDFHGQTGEQAVLSIDHAYEGVEVWVNDMYMGMRICPPYTFDISKAVKSGKNSVRIEVATTLVRKVNTMQDSAHPLSESGNVLDPTGIVGDVAILSA</sequence>
<accession>A0A9D1F1Z0</accession>